<dbReference type="CDD" id="cd14702">
    <property type="entry name" value="bZIP_plant_GBF1"/>
    <property type="match status" value="1"/>
</dbReference>
<feature type="compositionally biased region" description="Polar residues" evidence="8">
    <location>
        <begin position="69"/>
        <end position="81"/>
    </location>
</feature>
<evidence type="ECO:0000313" key="10">
    <source>
        <dbReference type="EMBL" id="CAK9874912.1"/>
    </source>
</evidence>
<feature type="region of interest" description="Disordered" evidence="8">
    <location>
        <begin position="807"/>
        <end position="832"/>
    </location>
</feature>
<keyword evidence="7" id="KW-0175">Coiled coil</keyword>
<evidence type="ECO:0000256" key="8">
    <source>
        <dbReference type="SAM" id="MobiDB-lite"/>
    </source>
</evidence>
<dbReference type="InterPro" id="IPR045314">
    <property type="entry name" value="bZIP_plant_GBF1"/>
</dbReference>
<evidence type="ECO:0000256" key="7">
    <source>
        <dbReference type="SAM" id="Coils"/>
    </source>
</evidence>
<dbReference type="SMART" id="SM00338">
    <property type="entry name" value="BRLZ"/>
    <property type="match status" value="1"/>
</dbReference>
<feature type="compositionally biased region" description="Basic and acidic residues" evidence="8">
    <location>
        <begin position="1"/>
        <end position="21"/>
    </location>
</feature>
<evidence type="ECO:0000256" key="5">
    <source>
        <dbReference type="ARBA" id="ARBA00023163"/>
    </source>
</evidence>
<evidence type="ECO:0000256" key="2">
    <source>
        <dbReference type="ARBA" id="ARBA00007163"/>
    </source>
</evidence>
<feature type="domain" description="BZIP" evidence="9">
    <location>
        <begin position="451"/>
        <end position="514"/>
    </location>
</feature>
<feature type="region of interest" description="Disordered" evidence="8">
    <location>
        <begin position="627"/>
        <end position="655"/>
    </location>
</feature>
<keyword evidence="5" id="KW-0804">Transcription</keyword>
<evidence type="ECO:0000259" key="9">
    <source>
        <dbReference type="PROSITE" id="PS50217"/>
    </source>
</evidence>
<protein>
    <recommendedName>
        <fullName evidence="9">BZIP domain-containing protein</fullName>
    </recommendedName>
</protein>
<organism evidence="10 11">
    <name type="scientific">Sphagnum jensenii</name>
    <dbReference type="NCBI Taxonomy" id="128206"/>
    <lineage>
        <taxon>Eukaryota</taxon>
        <taxon>Viridiplantae</taxon>
        <taxon>Streptophyta</taxon>
        <taxon>Embryophyta</taxon>
        <taxon>Bryophyta</taxon>
        <taxon>Sphagnophytina</taxon>
        <taxon>Sphagnopsida</taxon>
        <taxon>Sphagnales</taxon>
        <taxon>Sphagnaceae</taxon>
        <taxon>Sphagnum</taxon>
    </lineage>
</organism>
<dbReference type="PROSITE" id="PS50217">
    <property type="entry name" value="BZIP"/>
    <property type="match status" value="1"/>
</dbReference>
<comment type="similarity">
    <text evidence="2">Belongs to the bZIP family.</text>
</comment>
<keyword evidence="6" id="KW-0539">Nucleus</keyword>
<dbReference type="InterPro" id="IPR044827">
    <property type="entry name" value="GBF-like"/>
</dbReference>
<comment type="subcellular location">
    <subcellularLocation>
        <location evidence="1">Nucleus</location>
    </subcellularLocation>
</comment>
<keyword evidence="4" id="KW-0238">DNA-binding</keyword>
<dbReference type="InterPro" id="IPR004827">
    <property type="entry name" value="bZIP"/>
</dbReference>
<evidence type="ECO:0000256" key="1">
    <source>
        <dbReference type="ARBA" id="ARBA00004123"/>
    </source>
</evidence>
<feature type="compositionally biased region" description="Low complexity" evidence="8">
    <location>
        <begin position="813"/>
        <end position="824"/>
    </location>
</feature>
<feature type="compositionally biased region" description="Low complexity" evidence="8">
    <location>
        <begin position="640"/>
        <end position="649"/>
    </location>
</feature>
<reference evidence="10" key="1">
    <citation type="submission" date="2024-03" db="EMBL/GenBank/DDBJ databases">
        <authorList>
            <consortium name="ELIXIR-Norway"/>
            <consortium name="Elixir Norway"/>
        </authorList>
    </citation>
    <scope>NUCLEOTIDE SEQUENCE</scope>
</reference>
<dbReference type="PANTHER" id="PTHR45967:SF28">
    <property type="entry name" value="BASIC-LEUCINE ZIPPER (BZIP) TRANSCRIPTION FACTOR FAMILY PROTEIN"/>
    <property type="match status" value="1"/>
</dbReference>
<dbReference type="EMBL" id="OZ023705">
    <property type="protein sequence ID" value="CAK9874912.1"/>
    <property type="molecule type" value="Genomic_DNA"/>
</dbReference>
<evidence type="ECO:0000256" key="3">
    <source>
        <dbReference type="ARBA" id="ARBA00023015"/>
    </source>
</evidence>
<name>A0ABP1BID1_9BRYO</name>
<proteinExistence type="inferred from homology"/>
<dbReference type="Pfam" id="PF00170">
    <property type="entry name" value="bZIP_1"/>
    <property type="match status" value="1"/>
</dbReference>
<accession>A0ABP1BID1</accession>
<gene>
    <name evidence="10" type="ORF">CSSPJE1EN2_LOCUS17161</name>
</gene>
<dbReference type="Proteomes" id="UP001497522">
    <property type="component" value="Chromosome 4"/>
</dbReference>
<feature type="coiled-coil region" evidence="7">
    <location>
        <begin position="448"/>
        <end position="517"/>
    </location>
</feature>
<feature type="region of interest" description="Disordered" evidence="8">
    <location>
        <begin position="698"/>
        <end position="721"/>
    </location>
</feature>
<keyword evidence="11" id="KW-1185">Reference proteome</keyword>
<sequence length="832" mass="90404">MEAIEGESKEETAAESTERKETSRRRLIKRRRLISSAVPDKKQQLLLRRRSSSCGAASDESHHQMAFGSPSSKSSGRGFNSTRKRKRGRRRILIHPDELEDVVKPELDADQEFDAAQALFQLLGAGVSVSNPATKPAAAATAAMMLHWTGKKTRSNRSSTKASRSLTTSITVSCQILPPPPASSLDLFSSSSRAAAAPVEVEVVEHEMIFDSRVKQEEEEEGCEMSDAKRSGTVDVVGVDVEQQVKLVSESSLESMQLDSSRAVSPSSPLPVLFRADLTKNIVRPNVTNNTTATTTQSAFAPVMPMLPQPLKKLSVFQKPKIEDELPESYIMPVMKEEWKQGTRGRIPSWISSETGSQVVASSKKAEGFGIQQGPAAFLNEFSNGRNNIVNSGEGNHLKLLHSVTKLKEEENKVESCSSGLNMEEMIRQKRQKWSAASIQGRIALSEVEREARRLRRIQANRESARQTIRRKQVLCEELGQKAAALVAEKEDLQQKVERQTAEYRLLLEMNMRLKEQVAFQADNKELTQASSKLSSSAVPVMPMSPLSGLCLPPFCWALALAQGAAAGQVSVEQAVGRTLGLQQQNPMLLAAAAMAATATFNNGIRLPSLWMGKGGENIASTSSLVPKPATESVVDNQQSPTTTSVSVPSIPPAPSDVLPEKNCVSFAGERNKNLETVLIMREGQFLAPKVEEVAMKSGASNVKSQQRQSSRPPVESSPPLLSVVQPSLTAARLSASLQSNHHVLGIPYVNKEINPIVFSSYRNGRQAGFMGGGDIYGTMPINSGGTTGAAAAAAEARRRRIEELKRSRTLQRSRSAPSRSAPRLTVSTLAL</sequence>
<dbReference type="PANTHER" id="PTHR45967">
    <property type="entry name" value="G-BOX-BINDING FACTOR 3-RELATED"/>
    <property type="match status" value="1"/>
</dbReference>
<evidence type="ECO:0000256" key="6">
    <source>
        <dbReference type="ARBA" id="ARBA00023242"/>
    </source>
</evidence>
<feature type="region of interest" description="Disordered" evidence="8">
    <location>
        <begin position="1"/>
        <end position="89"/>
    </location>
</feature>
<evidence type="ECO:0000313" key="11">
    <source>
        <dbReference type="Proteomes" id="UP001497522"/>
    </source>
</evidence>
<evidence type="ECO:0000256" key="4">
    <source>
        <dbReference type="ARBA" id="ARBA00023125"/>
    </source>
</evidence>
<feature type="compositionally biased region" description="Low complexity" evidence="8">
    <location>
        <begin position="705"/>
        <end position="721"/>
    </location>
</feature>
<feature type="compositionally biased region" description="Basic residues" evidence="8">
    <location>
        <begin position="22"/>
        <end position="33"/>
    </location>
</feature>
<keyword evidence="3" id="KW-0805">Transcription regulation</keyword>